<evidence type="ECO:0000256" key="2">
    <source>
        <dbReference type="ARBA" id="ARBA00022630"/>
    </source>
</evidence>
<proteinExistence type="predicted"/>
<dbReference type="PRINTS" id="PR00411">
    <property type="entry name" value="PNDRDTASEI"/>
</dbReference>
<feature type="domain" description="FAD-dependent oxidoreductase 2 FAD-binding" evidence="5">
    <location>
        <begin position="57"/>
        <end position="524"/>
    </location>
</feature>
<evidence type="ECO:0000256" key="3">
    <source>
        <dbReference type="ARBA" id="ARBA00022827"/>
    </source>
</evidence>
<dbReference type="InterPro" id="IPR050315">
    <property type="entry name" value="FAD-oxidoreductase_2"/>
</dbReference>
<evidence type="ECO:0000259" key="5">
    <source>
        <dbReference type="Pfam" id="PF00890"/>
    </source>
</evidence>
<comment type="caution">
    <text evidence="6">The sequence shown here is derived from an EMBL/GenBank/DDBJ whole genome shotgun (WGS) entry which is preliminary data.</text>
</comment>
<dbReference type="Gene3D" id="3.90.700.10">
    <property type="entry name" value="Succinate dehydrogenase/fumarate reductase flavoprotein, catalytic domain"/>
    <property type="match status" value="1"/>
</dbReference>
<keyword evidence="2" id="KW-0285">Flavoprotein</keyword>
<dbReference type="EMBL" id="NBWZ01000001">
    <property type="protein sequence ID" value="RFA10876.1"/>
    <property type="molecule type" value="Genomic_DNA"/>
</dbReference>
<reference evidence="6 7" key="1">
    <citation type="submission" date="2017-04" db="EMBL/GenBank/DDBJ databases">
        <title>Comparative genome analysis of Subtercola boreus.</title>
        <authorList>
            <person name="Cho Y.-J."/>
            <person name="Cho A."/>
            <person name="Kim O.-S."/>
            <person name="Lee J.-I."/>
        </authorList>
    </citation>
    <scope>NUCLEOTIDE SEQUENCE [LARGE SCALE GENOMIC DNA]</scope>
    <source>
        <strain evidence="6 7">K300</strain>
    </source>
</reference>
<dbReference type="PANTHER" id="PTHR43400:SF10">
    <property type="entry name" value="3-OXOSTEROID 1-DEHYDROGENASE"/>
    <property type="match status" value="1"/>
</dbReference>
<comment type="cofactor">
    <cofactor evidence="1">
        <name>FAD</name>
        <dbReference type="ChEBI" id="CHEBI:57692"/>
    </cofactor>
</comment>
<evidence type="ECO:0000313" key="6">
    <source>
        <dbReference type="EMBL" id="RFA10876.1"/>
    </source>
</evidence>
<sequence length="578" mass="61437">MGRHLARRGRWPRDPECSVRRCGFECVREDRLAVRLLAFGCCEPDRTAGGIVSKTVDVLIIGGGGSGLTAAISAATSGSTALVLEKCAQIGGSTAMSVGSFTAANTSYQYRAGVNDSIDLFIEDMKLANGGFEDRENKELRRVLAENAGPTVEWLSSIGVQFLGPTPEPPYEKPRMHNVIPNSTAYATALLRESRKRGVEIVTDARVDVLLKNAAGEVIGARVGNAEYFGRRAVILATGDYSASTEMKSDFVSPAAAKVPPVNKNNTGDGLKLGADAGGVLLQMDRLYEGLRFFPSKRPDAIKILPSHPALSRLMRAVAEKAPKIMALIARGALTSWVAPNNTMYRAGAILVDPTGNRVANEDSDKELARGVAAGANRAYLIFDEPLAETFSAWPNPVSTFPGVAYAYVKDYKTYRPDVFFRADSIAELADRTGIPAAALEKTVSSWNATVETQHDADFGRQHFGNGVRVGPFYALGPLGAFITLADGGLDVDTRLRVVDASRNAIPGLFAAGSTGQGGLQLLNHGLHIGWAMISGRLAGRHAAQEPIRSDLEPVAGATSVLGRHLVPTLTGESSGTS</sequence>
<protein>
    <recommendedName>
        <fullName evidence="5">FAD-dependent oxidoreductase 2 FAD-binding domain-containing protein</fullName>
    </recommendedName>
</protein>
<keyword evidence="3" id="KW-0274">FAD</keyword>
<organism evidence="6 7">
    <name type="scientific">Subtercola boreus</name>
    <dbReference type="NCBI Taxonomy" id="120213"/>
    <lineage>
        <taxon>Bacteria</taxon>
        <taxon>Bacillati</taxon>
        <taxon>Actinomycetota</taxon>
        <taxon>Actinomycetes</taxon>
        <taxon>Micrococcales</taxon>
        <taxon>Microbacteriaceae</taxon>
        <taxon>Subtercola</taxon>
    </lineage>
</organism>
<dbReference type="SUPFAM" id="SSF56425">
    <property type="entry name" value="Succinate dehydrogenase/fumarate reductase flavoprotein, catalytic domain"/>
    <property type="match status" value="1"/>
</dbReference>
<accession>A0A3E0VLU9</accession>
<dbReference type="InterPro" id="IPR027477">
    <property type="entry name" value="Succ_DH/fumarate_Rdtase_cat_sf"/>
</dbReference>
<dbReference type="GO" id="GO:0033765">
    <property type="term" value="F:steroid dehydrogenase activity, acting on the CH-CH group of donors"/>
    <property type="evidence" value="ECO:0007669"/>
    <property type="project" value="UniProtKB-ARBA"/>
</dbReference>
<dbReference type="PANTHER" id="PTHR43400">
    <property type="entry name" value="FUMARATE REDUCTASE"/>
    <property type="match status" value="1"/>
</dbReference>
<gene>
    <name evidence="6" type="ORF">B7R54_17920</name>
</gene>
<dbReference type="InterPro" id="IPR036188">
    <property type="entry name" value="FAD/NAD-bd_sf"/>
</dbReference>
<dbReference type="GO" id="GO:0008202">
    <property type="term" value="P:steroid metabolic process"/>
    <property type="evidence" value="ECO:0007669"/>
    <property type="project" value="UniProtKB-ARBA"/>
</dbReference>
<dbReference type="Gene3D" id="3.50.50.60">
    <property type="entry name" value="FAD/NAD(P)-binding domain"/>
    <property type="match status" value="1"/>
</dbReference>
<dbReference type="InterPro" id="IPR003953">
    <property type="entry name" value="FAD-dep_OxRdtase_2_FAD-bd"/>
</dbReference>
<dbReference type="AlphaFoldDB" id="A0A3E0VLU9"/>
<keyword evidence="7" id="KW-1185">Reference proteome</keyword>
<evidence type="ECO:0000256" key="1">
    <source>
        <dbReference type="ARBA" id="ARBA00001974"/>
    </source>
</evidence>
<dbReference type="Pfam" id="PF00890">
    <property type="entry name" value="FAD_binding_2"/>
    <property type="match status" value="1"/>
</dbReference>
<evidence type="ECO:0000313" key="7">
    <source>
        <dbReference type="Proteomes" id="UP000256486"/>
    </source>
</evidence>
<name>A0A3E0VLU9_9MICO</name>
<dbReference type="OrthoDB" id="9813348at2"/>
<dbReference type="Proteomes" id="UP000256486">
    <property type="component" value="Unassembled WGS sequence"/>
</dbReference>
<keyword evidence="4" id="KW-0560">Oxidoreductase</keyword>
<evidence type="ECO:0000256" key="4">
    <source>
        <dbReference type="ARBA" id="ARBA00023002"/>
    </source>
</evidence>
<dbReference type="SUPFAM" id="SSF51905">
    <property type="entry name" value="FAD/NAD(P)-binding domain"/>
    <property type="match status" value="1"/>
</dbReference>